<dbReference type="InterPro" id="IPR002078">
    <property type="entry name" value="Sigma_54_int"/>
</dbReference>
<dbReference type="InterPro" id="IPR001789">
    <property type="entry name" value="Sig_transdc_resp-reg_receiver"/>
</dbReference>
<dbReference type="GO" id="GO:0043565">
    <property type="term" value="F:sequence-specific DNA binding"/>
    <property type="evidence" value="ECO:0007669"/>
    <property type="project" value="InterPro"/>
</dbReference>
<dbReference type="InterPro" id="IPR025944">
    <property type="entry name" value="Sigma_54_int_dom_CS"/>
</dbReference>
<dbReference type="PROSITE" id="PS00675">
    <property type="entry name" value="SIGMA54_INTERACT_1"/>
    <property type="match status" value="1"/>
</dbReference>
<evidence type="ECO:0000259" key="7">
    <source>
        <dbReference type="PROSITE" id="PS50110"/>
    </source>
</evidence>
<dbReference type="PANTHER" id="PTHR32071">
    <property type="entry name" value="TRANSCRIPTIONAL REGULATORY PROTEIN"/>
    <property type="match status" value="1"/>
</dbReference>
<dbReference type="RefSeq" id="WP_348268768.1">
    <property type="nucleotide sequence ID" value="NZ_CP121194.1"/>
</dbReference>
<dbReference type="GO" id="GO:0005524">
    <property type="term" value="F:ATP binding"/>
    <property type="evidence" value="ECO:0007669"/>
    <property type="project" value="UniProtKB-KW"/>
</dbReference>
<proteinExistence type="predicted"/>
<evidence type="ECO:0000256" key="3">
    <source>
        <dbReference type="ARBA" id="ARBA00023015"/>
    </source>
</evidence>
<dbReference type="Gene3D" id="3.40.50.300">
    <property type="entry name" value="P-loop containing nucleotide triphosphate hydrolases"/>
    <property type="match status" value="1"/>
</dbReference>
<keyword evidence="4" id="KW-0804">Transcription</keyword>
<dbReference type="SMART" id="SM00382">
    <property type="entry name" value="AAA"/>
    <property type="match status" value="1"/>
</dbReference>
<evidence type="ECO:0000256" key="1">
    <source>
        <dbReference type="ARBA" id="ARBA00022741"/>
    </source>
</evidence>
<dbReference type="Gene3D" id="3.40.50.2300">
    <property type="match status" value="1"/>
</dbReference>
<sequence length="478" mass="53441">MADLIQIVVIDDNVRSLELLSAALDRDGIQIHTASSPEVGLELVRKLRPRLVITDLVMPRLSGLEVLDRVMMTDPAIDVILMTAHYTTETAVEAIRNGAADYLEKPVQLSLLRDRVNRLLETAQRRQSALNADASRPDVVKFEGLIARSPLMWDIFARLQRVAPHYRSLLINGQTGSGKDLLAQALHRLSGVKGRFVVLNCSAVVETLFESELFGHVRGSFTGADRDKTGLFELADQGTLFLDEIGDMPMSTQAKLLRAVQNQEITRVGSLDCRRVNVRIIAATHKNLPSAIRDKVFREDLYYRLSMVEIVAPSLQERMEDLPLLVRHFVQRFSEEYGKPIHGIAPRAMILLERYTWPGNVRELEHAIGHACMMATGDRIDVPDLPERMVQACKSWLGHPDGIFEMPATSHAEFNLSNDPGGSKLAAHESQLIARALSEAGGNQSQAARRLGIGRDAFRYKLKKYSLERQVDDFGLRN</sequence>
<dbReference type="InterPro" id="IPR011006">
    <property type="entry name" value="CheY-like_superfamily"/>
</dbReference>
<dbReference type="CDD" id="cd00009">
    <property type="entry name" value="AAA"/>
    <property type="match status" value="1"/>
</dbReference>
<name>A0AAU7D1Q3_9BACT</name>
<dbReference type="SUPFAM" id="SSF52540">
    <property type="entry name" value="P-loop containing nucleoside triphosphate hydrolases"/>
    <property type="match status" value="1"/>
</dbReference>
<keyword evidence="1" id="KW-0547">Nucleotide-binding</keyword>
<evidence type="ECO:0000313" key="9">
    <source>
        <dbReference type="EMBL" id="XBH14709.1"/>
    </source>
</evidence>
<dbReference type="SUPFAM" id="SSF52172">
    <property type="entry name" value="CheY-like"/>
    <property type="match status" value="1"/>
</dbReference>
<dbReference type="SMART" id="SM00448">
    <property type="entry name" value="REC"/>
    <property type="match status" value="1"/>
</dbReference>
<evidence type="ECO:0000259" key="6">
    <source>
        <dbReference type="PROSITE" id="PS50045"/>
    </source>
</evidence>
<evidence type="ECO:0000256" key="4">
    <source>
        <dbReference type="ARBA" id="ARBA00023163"/>
    </source>
</evidence>
<keyword evidence="2" id="KW-0067">ATP-binding</keyword>
<dbReference type="EMBL" id="CP121195">
    <property type="protein sequence ID" value="XBH14709.1"/>
    <property type="molecule type" value="Genomic_DNA"/>
</dbReference>
<dbReference type="GO" id="GO:0006355">
    <property type="term" value="P:regulation of DNA-templated transcription"/>
    <property type="evidence" value="ECO:0007669"/>
    <property type="project" value="InterPro"/>
</dbReference>
<reference evidence="8" key="1">
    <citation type="submission" date="2023-03" db="EMBL/GenBank/DDBJ databases">
        <title>Edaphobacter sp.</title>
        <authorList>
            <person name="Huber K.J."/>
            <person name="Papendorf J."/>
            <person name="Pilke C."/>
            <person name="Bunk B."/>
            <person name="Sproeer C."/>
            <person name="Pester M."/>
        </authorList>
    </citation>
    <scope>NUCLEOTIDE SEQUENCE</scope>
    <source>
        <strain evidence="8">DSM 109919</strain>
        <strain evidence="9">DSM 109920</strain>
    </source>
</reference>
<dbReference type="FunFam" id="3.40.50.300:FF:000006">
    <property type="entry name" value="DNA-binding transcriptional regulator NtrC"/>
    <property type="match status" value="1"/>
</dbReference>
<dbReference type="InterPro" id="IPR027417">
    <property type="entry name" value="P-loop_NTPase"/>
</dbReference>
<dbReference type="Pfam" id="PF00072">
    <property type="entry name" value="Response_reg"/>
    <property type="match status" value="1"/>
</dbReference>
<feature type="domain" description="Response regulatory" evidence="7">
    <location>
        <begin position="6"/>
        <end position="120"/>
    </location>
</feature>
<dbReference type="AlphaFoldDB" id="A0AAU7D1Q3"/>
<dbReference type="SUPFAM" id="SSF46689">
    <property type="entry name" value="Homeodomain-like"/>
    <property type="match status" value="1"/>
</dbReference>
<dbReference type="GO" id="GO:0000160">
    <property type="term" value="P:phosphorelay signal transduction system"/>
    <property type="evidence" value="ECO:0007669"/>
    <property type="project" value="InterPro"/>
</dbReference>
<accession>A0AAU7D1Q3</accession>
<dbReference type="InterPro" id="IPR003593">
    <property type="entry name" value="AAA+_ATPase"/>
</dbReference>
<dbReference type="Pfam" id="PF02954">
    <property type="entry name" value="HTH_8"/>
    <property type="match status" value="1"/>
</dbReference>
<dbReference type="PROSITE" id="PS50045">
    <property type="entry name" value="SIGMA54_INTERACT_4"/>
    <property type="match status" value="1"/>
</dbReference>
<keyword evidence="3" id="KW-0805">Transcription regulation</keyword>
<evidence type="ECO:0000313" key="8">
    <source>
        <dbReference type="EMBL" id="XBH11280.1"/>
    </source>
</evidence>
<feature type="domain" description="Sigma-54 factor interaction" evidence="6">
    <location>
        <begin position="145"/>
        <end position="373"/>
    </location>
</feature>
<dbReference type="PRINTS" id="PR01590">
    <property type="entry name" value="HTHFIS"/>
</dbReference>
<keyword evidence="5" id="KW-0597">Phosphoprotein</keyword>
<evidence type="ECO:0000256" key="2">
    <source>
        <dbReference type="ARBA" id="ARBA00022840"/>
    </source>
</evidence>
<accession>A0AAU7DBM5</accession>
<protein>
    <submittedName>
        <fullName evidence="8">Sigma-54 dependent transcriptional regulator</fullName>
    </submittedName>
</protein>
<dbReference type="InterPro" id="IPR009057">
    <property type="entry name" value="Homeodomain-like_sf"/>
</dbReference>
<gene>
    <name evidence="8" type="ORF">P4G45_06010</name>
    <name evidence="9" type="ORF">P8936_05985</name>
</gene>
<dbReference type="PROSITE" id="PS00688">
    <property type="entry name" value="SIGMA54_INTERACT_3"/>
    <property type="match status" value="1"/>
</dbReference>
<feature type="modified residue" description="4-aspartylphosphate" evidence="5">
    <location>
        <position position="55"/>
    </location>
</feature>
<dbReference type="PANTHER" id="PTHR32071:SF122">
    <property type="entry name" value="SIGMA FACTOR"/>
    <property type="match status" value="1"/>
</dbReference>
<dbReference type="PROSITE" id="PS50110">
    <property type="entry name" value="RESPONSE_REGULATORY"/>
    <property type="match status" value="1"/>
</dbReference>
<dbReference type="EMBL" id="CP121194">
    <property type="protein sequence ID" value="XBH11280.1"/>
    <property type="molecule type" value="Genomic_DNA"/>
</dbReference>
<dbReference type="Gene3D" id="1.10.10.60">
    <property type="entry name" value="Homeodomain-like"/>
    <property type="match status" value="1"/>
</dbReference>
<dbReference type="Pfam" id="PF25601">
    <property type="entry name" value="AAA_lid_14"/>
    <property type="match status" value="1"/>
</dbReference>
<dbReference type="Pfam" id="PF00158">
    <property type="entry name" value="Sigma54_activat"/>
    <property type="match status" value="1"/>
</dbReference>
<dbReference type="Gene3D" id="1.10.8.60">
    <property type="match status" value="1"/>
</dbReference>
<dbReference type="KEGG" id="epl:P4G45_06010"/>
<dbReference type="InterPro" id="IPR058031">
    <property type="entry name" value="AAA_lid_NorR"/>
</dbReference>
<evidence type="ECO:0000256" key="5">
    <source>
        <dbReference type="PROSITE-ProRule" id="PRU00169"/>
    </source>
</evidence>
<organism evidence="8">
    <name type="scientific">Edaphobacter paludis</name>
    <dbReference type="NCBI Taxonomy" id="3035702"/>
    <lineage>
        <taxon>Bacteria</taxon>
        <taxon>Pseudomonadati</taxon>
        <taxon>Acidobacteriota</taxon>
        <taxon>Terriglobia</taxon>
        <taxon>Terriglobales</taxon>
        <taxon>Acidobacteriaceae</taxon>
        <taxon>Edaphobacter</taxon>
    </lineage>
</organism>
<dbReference type="InterPro" id="IPR025662">
    <property type="entry name" value="Sigma_54_int_dom_ATP-bd_1"/>
</dbReference>
<dbReference type="InterPro" id="IPR002197">
    <property type="entry name" value="HTH_Fis"/>
</dbReference>